<reference evidence="2 3" key="1">
    <citation type="submission" date="2016-07" db="EMBL/GenBank/DDBJ databases">
        <title>Pervasive Adenine N6-methylation of Active Genes in Fungi.</title>
        <authorList>
            <consortium name="DOE Joint Genome Institute"/>
            <person name="Mondo S.J."/>
            <person name="Dannebaum R.O."/>
            <person name="Kuo R.C."/>
            <person name="Labutti K."/>
            <person name="Haridas S."/>
            <person name="Kuo A."/>
            <person name="Salamov A."/>
            <person name="Ahrendt S.R."/>
            <person name="Lipzen A."/>
            <person name="Sullivan W."/>
            <person name="Andreopoulos W.B."/>
            <person name="Clum A."/>
            <person name="Lindquist E."/>
            <person name="Daum C."/>
            <person name="Ramamoorthy G.K."/>
            <person name="Gryganskyi A."/>
            <person name="Culley D."/>
            <person name="Magnuson J.K."/>
            <person name="James T.Y."/>
            <person name="O'Malley M.A."/>
            <person name="Stajich J.E."/>
            <person name="Spatafora J.W."/>
            <person name="Visel A."/>
            <person name="Grigoriev I.V."/>
        </authorList>
    </citation>
    <scope>NUCLEOTIDE SEQUENCE [LARGE SCALE GENOMIC DNA]</scope>
    <source>
        <strain evidence="2 3">68-887.2</strain>
    </source>
</reference>
<sequence length="377" mass="42194">MEETYRAKLTGSPHPHLKPDNDVPNEVHAPLNAASGSSGPIPIQRSDIYVHPYPTPATSGPPVRPSQGEGAGFLSWKSQAPHPLIWVCMIISLGTLLFTVPKGSLPTLTGRHKALRTQERLVQEKLALLTQLATFLPPPLAHLISPVDPANPISSGVMALNDRRQLELVRSGTGLKFWNTNLGTHLGVGADGDRWWSIEDLGQGASVVKSRGDGTEREVWVLQMGEHDGAHTPTLNALTHSLLLRDRLLAELAEARTTPSPTSAPTMRYLPEPTETDNNQERDLARREQAERLDEQKKRQREREREVEEREREVARREKWVVEEMRKLSDKVHSQATELTLEDRITERLKAYQRQLAHLGDDTEETDLNKGKKFGDL</sequence>
<proteinExistence type="predicted"/>
<accession>A0A1Y2BGZ8</accession>
<feature type="region of interest" description="Disordered" evidence="1">
    <location>
        <begin position="357"/>
        <end position="377"/>
    </location>
</feature>
<feature type="compositionally biased region" description="Basic and acidic residues" evidence="1">
    <location>
        <begin position="279"/>
        <end position="313"/>
    </location>
</feature>
<name>A0A1Y2BGZ8_9TREE</name>
<feature type="region of interest" description="Disordered" evidence="1">
    <location>
        <begin position="50"/>
        <end position="69"/>
    </location>
</feature>
<keyword evidence="3" id="KW-1185">Reference proteome</keyword>
<comment type="caution">
    <text evidence="2">The sequence shown here is derived from an EMBL/GenBank/DDBJ whole genome shotgun (WGS) entry which is preliminary data.</text>
</comment>
<gene>
    <name evidence="2" type="ORF">BCR39DRAFT_592642</name>
</gene>
<feature type="compositionally biased region" description="Basic and acidic residues" evidence="1">
    <location>
        <begin position="367"/>
        <end position="377"/>
    </location>
</feature>
<evidence type="ECO:0000313" key="3">
    <source>
        <dbReference type="Proteomes" id="UP000193986"/>
    </source>
</evidence>
<dbReference type="InParanoid" id="A0A1Y2BGZ8"/>
<dbReference type="EMBL" id="MCFC01000004">
    <property type="protein sequence ID" value="ORY34078.1"/>
    <property type="molecule type" value="Genomic_DNA"/>
</dbReference>
<evidence type="ECO:0000313" key="2">
    <source>
        <dbReference type="EMBL" id="ORY34078.1"/>
    </source>
</evidence>
<evidence type="ECO:0000256" key="1">
    <source>
        <dbReference type="SAM" id="MobiDB-lite"/>
    </source>
</evidence>
<dbReference type="Proteomes" id="UP000193986">
    <property type="component" value="Unassembled WGS sequence"/>
</dbReference>
<dbReference type="OrthoDB" id="2596625at2759"/>
<protein>
    <submittedName>
        <fullName evidence="2">Uncharacterized protein</fullName>
    </submittedName>
</protein>
<feature type="region of interest" description="Disordered" evidence="1">
    <location>
        <begin position="1"/>
        <end position="40"/>
    </location>
</feature>
<feature type="region of interest" description="Disordered" evidence="1">
    <location>
        <begin position="254"/>
        <end position="313"/>
    </location>
</feature>
<organism evidence="2 3">
    <name type="scientific">Naematelia encephala</name>
    <dbReference type="NCBI Taxonomy" id="71784"/>
    <lineage>
        <taxon>Eukaryota</taxon>
        <taxon>Fungi</taxon>
        <taxon>Dikarya</taxon>
        <taxon>Basidiomycota</taxon>
        <taxon>Agaricomycotina</taxon>
        <taxon>Tremellomycetes</taxon>
        <taxon>Tremellales</taxon>
        <taxon>Naemateliaceae</taxon>
        <taxon>Naematelia</taxon>
    </lineage>
</organism>
<feature type="compositionally biased region" description="Low complexity" evidence="1">
    <location>
        <begin position="254"/>
        <end position="266"/>
    </location>
</feature>
<dbReference type="AlphaFoldDB" id="A0A1Y2BGZ8"/>